<evidence type="ECO:0000313" key="9">
    <source>
        <dbReference type="EMBL" id="EHI55932.1"/>
    </source>
</evidence>
<dbReference type="STRING" id="679200.HMPREF9333_00975"/>
<feature type="domain" description="Aminotransferase class V" evidence="8">
    <location>
        <begin position="18"/>
        <end position="382"/>
    </location>
</feature>
<keyword evidence="4" id="KW-0663">Pyridoxal phosphate</keyword>
<sequence>MNLACYNYNIKEFEYMRVYFDNAASTQTAKSVVDIMKKTMEEDYANPSAKHIMGIEAENYYKDAAQTVAETMKVNPKEIVFTSGGTESNNMALIGAAQAYKRSGKHIITSSIEHASVYEPLAYLKEEGFEISVLKTDGLGHIDLEELKDCIRKDTILVSIMLVNNEVGAVEPADEISGIIKKANPKIIFHADAIQAYGKYKIYPKKKGIDLLSASGHKLHGPKGVGFLYVNENIRLKPIVFGGGQQRGLRSGTINTPGIAAMGEAARSAYTDFDSKIKKITDIKDYIIDNIKDLEGVKVNSQKGLLSAPHVLSITVQGIKSEVLLHAFEAKNIYFSSGSACSSNHPRVSKTLKAIGLSDEEAFSTIRLSFSEYNTVSEADYFLRNFNELIPLLKKFK</sequence>
<dbReference type="eggNOG" id="COG1104">
    <property type="taxonomic scope" value="Bacteria"/>
</dbReference>
<dbReference type="Gene3D" id="3.90.1150.10">
    <property type="entry name" value="Aspartate Aminotransferase, domain 1"/>
    <property type="match status" value="1"/>
</dbReference>
<evidence type="ECO:0000256" key="5">
    <source>
        <dbReference type="ARBA" id="ARBA00023004"/>
    </source>
</evidence>
<dbReference type="InterPro" id="IPR016454">
    <property type="entry name" value="Cysteine_dSase"/>
</dbReference>
<protein>
    <recommendedName>
        <fullName evidence="8">Aminotransferase class V domain-containing protein</fullName>
    </recommendedName>
</protein>
<dbReference type="PANTHER" id="PTHR11601">
    <property type="entry name" value="CYSTEINE DESULFURYLASE FAMILY MEMBER"/>
    <property type="match status" value="1"/>
</dbReference>
<accession>G5GHD5</accession>
<evidence type="ECO:0000256" key="1">
    <source>
        <dbReference type="ARBA" id="ARBA00001933"/>
    </source>
</evidence>
<dbReference type="GO" id="GO:0051536">
    <property type="term" value="F:iron-sulfur cluster binding"/>
    <property type="evidence" value="ECO:0007669"/>
    <property type="project" value="UniProtKB-KW"/>
</dbReference>
<dbReference type="InterPro" id="IPR015424">
    <property type="entry name" value="PyrdxlP-dep_Trfase"/>
</dbReference>
<proteinExistence type="inferred from homology"/>
<keyword evidence="6" id="KW-0411">Iron-sulfur</keyword>
<evidence type="ECO:0000256" key="3">
    <source>
        <dbReference type="ARBA" id="ARBA00022723"/>
    </source>
</evidence>
<comment type="caution">
    <text evidence="9">The sequence shown here is derived from an EMBL/GenBank/DDBJ whole genome shotgun (WGS) entry which is preliminary data.</text>
</comment>
<gene>
    <name evidence="9" type="ORF">HMPREF9333_00975</name>
</gene>
<evidence type="ECO:0000256" key="6">
    <source>
        <dbReference type="ARBA" id="ARBA00023014"/>
    </source>
</evidence>
<keyword evidence="3" id="KW-0479">Metal-binding</keyword>
<dbReference type="Proteomes" id="UP000003011">
    <property type="component" value="Unassembled WGS sequence"/>
</dbReference>
<dbReference type="GO" id="GO:0031071">
    <property type="term" value="F:cysteine desulfurase activity"/>
    <property type="evidence" value="ECO:0007669"/>
    <property type="project" value="UniProtKB-ARBA"/>
</dbReference>
<dbReference type="InterPro" id="IPR015421">
    <property type="entry name" value="PyrdxlP-dep_Trfase_major"/>
</dbReference>
<dbReference type="SUPFAM" id="SSF53383">
    <property type="entry name" value="PLP-dependent transferases"/>
    <property type="match status" value="1"/>
</dbReference>
<dbReference type="Gene3D" id="1.10.260.50">
    <property type="match status" value="1"/>
</dbReference>
<dbReference type="Pfam" id="PF00266">
    <property type="entry name" value="Aminotran_5"/>
    <property type="match status" value="1"/>
</dbReference>
<dbReference type="GO" id="GO:0046872">
    <property type="term" value="F:metal ion binding"/>
    <property type="evidence" value="ECO:0007669"/>
    <property type="project" value="UniProtKB-KW"/>
</dbReference>
<evidence type="ECO:0000259" key="8">
    <source>
        <dbReference type="Pfam" id="PF00266"/>
    </source>
</evidence>
<evidence type="ECO:0000256" key="7">
    <source>
        <dbReference type="RuleBase" id="RU004504"/>
    </source>
</evidence>
<comment type="similarity">
    <text evidence="2">Belongs to the class-V pyridoxal-phosphate-dependent aminotransferase family. NifS/IscS subfamily.</text>
</comment>
<dbReference type="HOGENOM" id="CLU_003433_0_0_9"/>
<dbReference type="InterPro" id="IPR000192">
    <property type="entry name" value="Aminotrans_V_dom"/>
</dbReference>
<keyword evidence="5" id="KW-0408">Iron</keyword>
<dbReference type="InterPro" id="IPR015422">
    <property type="entry name" value="PyrdxlP-dep_Trfase_small"/>
</dbReference>
<dbReference type="Gene3D" id="3.40.640.10">
    <property type="entry name" value="Type I PLP-dependent aspartate aminotransferase-like (Major domain)"/>
    <property type="match status" value="1"/>
</dbReference>
<reference evidence="9 10" key="1">
    <citation type="submission" date="2011-08" db="EMBL/GenBank/DDBJ databases">
        <title>The Genome Sequence of Johnsonella ignava ATCC 51276.</title>
        <authorList>
            <consortium name="The Broad Institute Genome Sequencing Platform"/>
            <person name="Earl A."/>
            <person name="Ward D."/>
            <person name="Feldgarden M."/>
            <person name="Gevers D."/>
            <person name="Izard J."/>
            <person name="Blanton J.M."/>
            <person name="Baranova O.V."/>
            <person name="Dewhirst F.E."/>
            <person name="Young S.K."/>
            <person name="Zeng Q."/>
            <person name="Gargeya S."/>
            <person name="Fitzgerald M."/>
            <person name="Haas B."/>
            <person name="Abouelleil A."/>
            <person name="Alvarado L."/>
            <person name="Arachchi H.M."/>
            <person name="Berlin A."/>
            <person name="Brown A."/>
            <person name="Chapman S.B."/>
            <person name="Chen Z."/>
            <person name="Dunbar C."/>
            <person name="Freedman E."/>
            <person name="Gearin G."/>
            <person name="Gellesch M."/>
            <person name="Goldberg J."/>
            <person name="Griggs A."/>
            <person name="Gujja S."/>
            <person name="Heiman D."/>
            <person name="Howarth C."/>
            <person name="Larson L."/>
            <person name="Lui A."/>
            <person name="MacDonald P.J.P."/>
            <person name="Montmayeur A."/>
            <person name="Murphy C."/>
            <person name="Neiman D."/>
            <person name="Pearson M."/>
            <person name="Priest M."/>
            <person name="Roberts A."/>
            <person name="Saif S."/>
            <person name="Shea T."/>
            <person name="Shenoy N."/>
            <person name="Sisk P."/>
            <person name="Stolte C."/>
            <person name="Sykes S."/>
            <person name="Wortman J."/>
            <person name="Nusbaum C."/>
            <person name="Birren B."/>
        </authorList>
    </citation>
    <scope>NUCLEOTIDE SEQUENCE [LARGE SCALE GENOMIC DNA]</scope>
    <source>
        <strain evidence="9 10">ATCC 51276</strain>
    </source>
</reference>
<dbReference type="EMBL" id="ACZL01000015">
    <property type="protein sequence ID" value="EHI55932.1"/>
    <property type="molecule type" value="Genomic_DNA"/>
</dbReference>
<comment type="cofactor">
    <cofactor evidence="1 7">
        <name>pyridoxal 5'-phosphate</name>
        <dbReference type="ChEBI" id="CHEBI:597326"/>
    </cofactor>
</comment>
<dbReference type="PROSITE" id="PS00595">
    <property type="entry name" value="AA_TRANSFER_CLASS_5"/>
    <property type="match status" value="1"/>
</dbReference>
<dbReference type="PIRSF" id="PIRSF005572">
    <property type="entry name" value="NifS"/>
    <property type="match status" value="1"/>
</dbReference>
<organism evidence="9 10">
    <name type="scientific">Johnsonella ignava ATCC 51276</name>
    <dbReference type="NCBI Taxonomy" id="679200"/>
    <lineage>
        <taxon>Bacteria</taxon>
        <taxon>Bacillati</taxon>
        <taxon>Bacillota</taxon>
        <taxon>Clostridia</taxon>
        <taxon>Lachnospirales</taxon>
        <taxon>Lachnospiraceae</taxon>
        <taxon>Johnsonella</taxon>
    </lineage>
</organism>
<evidence type="ECO:0000256" key="4">
    <source>
        <dbReference type="ARBA" id="ARBA00022898"/>
    </source>
</evidence>
<keyword evidence="10" id="KW-1185">Reference proteome</keyword>
<evidence type="ECO:0000256" key="2">
    <source>
        <dbReference type="ARBA" id="ARBA00006490"/>
    </source>
</evidence>
<dbReference type="FunFam" id="3.40.640.10:FF:000084">
    <property type="entry name" value="IscS-like cysteine desulfurase"/>
    <property type="match status" value="1"/>
</dbReference>
<dbReference type="PATRIC" id="fig|679200.3.peg.1026"/>
<name>G5GHD5_9FIRM</name>
<dbReference type="PANTHER" id="PTHR11601:SF50">
    <property type="entry name" value="CYSTEINE DESULFURASE ISCS 2-RELATED"/>
    <property type="match status" value="1"/>
</dbReference>
<evidence type="ECO:0000313" key="10">
    <source>
        <dbReference type="Proteomes" id="UP000003011"/>
    </source>
</evidence>
<dbReference type="AlphaFoldDB" id="G5GHD5"/>
<dbReference type="InterPro" id="IPR020578">
    <property type="entry name" value="Aminotrans_V_PyrdxlP_BS"/>
</dbReference>